<keyword evidence="4" id="KW-0808">Transferase</keyword>
<dbReference type="GO" id="GO:0009007">
    <property type="term" value="F:site-specific DNA-methyltransferase (adenine-specific) activity"/>
    <property type="evidence" value="ECO:0007669"/>
    <property type="project" value="UniProtKB-EC"/>
</dbReference>
<dbReference type="InterPro" id="IPR002052">
    <property type="entry name" value="DNA_methylase_N6_adenine_CS"/>
</dbReference>
<dbReference type="InterPro" id="IPR012327">
    <property type="entry name" value="MeTrfase_D12"/>
</dbReference>
<dbReference type="SUPFAM" id="SSF53335">
    <property type="entry name" value="S-adenosyl-L-methionine-dependent methyltransferases"/>
    <property type="match status" value="1"/>
</dbReference>
<organism evidence="7">
    <name type="scientific">Myoviridae sp. ctE3x18</name>
    <dbReference type="NCBI Taxonomy" id="2825059"/>
    <lineage>
        <taxon>Viruses</taxon>
        <taxon>Duplodnaviria</taxon>
        <taxon>Heunggongvirae</taxon>
        <taxon>Uroviricota</taxon>
        <taxon>Caudoviricetes</taxon>
    </lineage>
</organism>
<evidence type="ECO:0000256" key="6">
    <source>
        <dbReference type="ARBA" id="ARBA00047942"/>
    </source>
</evidence>
<dbReference type="Gene3D" id="1.10.1020.10">
    <property type="entry name" value="Adenine-specific Methyltransferase, Domain 2"/>
    <property type="match status" value="1"/>
</dbReference>
<keyword evidence="5" id="KW-0949">S-adenosyl-L-methionine</keyword>
<proteinExistence type="inferred from homology"/>
<dbReference type="EC" id="2.1.1.72" evidence="2"/>
<dbReference type="GO" id="GO:0009307">
    <property type="term" value="P:DNA restriction-modification system"/>
    <property type="evidence" value="ECO:0007669"/>
    <property type="project" value="InterPro"/>
</dbReference>
<dbReference type="PROSITE" id="PS00092">
    <property type="entry name" value="N6_MTASE"/>
    <property type="match status" value="1"/>
</dbReference>
<comment type="similarity">
    <text evidence="1">Belongs to the N(4)/N(6)-methyltransferase family.</text>
</comment>
<protein>
    <recommendedName>
        <fullName evidence="2">site-specific DNA-methyltransferase (adenine-specific)</fullName>
        <ecNumber evidence="2">2.1.1.72</ecNumber>
    </recommendedName>
</protein>
<dbReference type="EMBL" id="BK016250">
    <property type="protein sequence ID" value="DAG05106.1"/>
    <property type="molecule type" value="Genomic_DNA"/>
</dbReference>
<comment type="catalytic activity">
    <reaction evidence="6">
        <text>a 2'-deoxyadenosine in DNA + S-adenosyl-L-methionine = an N(6)-methyl-2'-deoxyadenosine in DNA + S-adenosyl-L-homocysteine + H(+)</text>
        <dbReference type="Rhea" id="RHEA:15197"/>
        <dbReference type="Rhea" id="RHEA-COMP:12418"/>
        <dbReference type="Rhea" id="RHEA-COMP:12419"/>
        <dbReference type="ChEBI" id="CHEBI:15378"/>
        <dbReference type="ChEBI" id="CHEBI:57856"/>
        <dbReference type="ChEBI" id="CHEBI:59789"/>
        <dbReference type="ChEBI" id="CHEBI:90615"/>
        <dbReference type="ChEBI" id="CHEBI:90616"/>
        <dbReference type="EC" id="2.1.1.72"/>
    </reaction>
</comment>
<name>A0A8S5VEB0_9CAUD</name>
<accession>A0A8S5VEB0</accession>
<dbReference type="PRINTS" id="PR00505">
    <property type="entry name" value="D12N6MTFRASE"/>
</dbReference>
<dbReference type="GO" id="GO:0006298">
    <property type="term" value="P:mismatch repair"/>
    <property type="evidence" value="ECO:0007669"/>
    <property type="project" value="TreeGrafter"/>
</dbReference>
<dbReference type="GO" id="GO:0043565">
    <property type="term" value="F:sequence-specific DNA binding"/>
    <property type="evidence" value="ECO:0007669"/>
    <property type="project" value="TreeGrafter"/>
</dbReference>
<dbReference type="Pfam" id="PF02086">
    <property type="entry name" value="MethyltransfD12"/>
    <property type="match status" value="1"/>
</dbReference>
<keyword evidence="3 7" id="KW-0489">Methyltransferase</keyword>
<evidence type="ECO:0000256" key="2">
    <source>
        <dbReference type="ARBA" id="ARBA00011900"/>
    </source>
</evidence>
<dbReference type="PANTHER" id="PTHR30481">
    <property type="entry name" value="DNA ADENINE METHYLASE"/>
    <property type="match status" value="1"/>
</dbReference>
<evidence type="ECO:0000313" key="7">
    <source>
        <dbReference type="EMBL" id="DAG05106.1"/>
    </source>
</evidence>
<dbReference type="GO" id="GO:1904047">
    <property type="term" value="F:S-adenosyl-L-methionine binding"/>
    <property type="evidence" value="ECO:0007669"/>
    <property type="project" value="TreeGrafter"/>
</dbReference>
<evidence type="ECO:0000256" key="3">
    <source>
        <dbReference type="ARBA" id="ARBA00022603"/>
    </source>
</evidence>
<sequence>MKYIGSKAKFADEIVAILQGYISEYKIKQYVEPFAGGFNVIDKVQCEYRLGNDIDPLVCDLIETCRDNPALLDSLHTPTREEYYDVRDNKGNYAAWYRAAVLLFASYNSRVYGGCYGATAQTKDGKTRNYFEESKQNFQRQLPALRNILVGNADYRDLRFPTRERVLIYCDPPYSTGIGYGGEKFDTAEFWNWCRLQTAAGHIVIISEYTAPDDFVCIWEHKTKTHLNNRAKIDRTEKLFIQGGLKCQKYTI</sequence>
<dbReference type="Gene3D" id="3.40.50.150">
    <property type="entry name" value="Vaccinia Virus protein VP39"/>
    <property type="match status" value="1"/>
</dbReference>
<evidence type="ECO:0000256" key="1">
    <source>
        <dbReference type="ARBA" id="ARBA00006594"/>
    </source>
</evidence>
<dbReference type="InterPro" id="IPR023095">
    <property type="entry name" value="Ade_MeTrfase_dom_2"/>
</dbReference>
<evidence type="ECO:0000256" key="5">
    <source>
        <dbReference type="ARBA" id="ARBA00022691"/>
    </source>
</evidence>
<evidence type="ECO:0000256" key="4">
    <source>
        <dbReference type="ARBA" id="ARBA00022679"/>
    </source>
</evidence>
<reference evidence="7" key="1">
    <citation type="journal article" date="2021" name="Proc. Natl. Acad. Sci. U.S.A.">
        <title>A Catalog of Tens of Thousands of Viruses from Human Metagenomes Reveals Hidden Associations with Chronic Diseases.</title>
        <authorList>
            <person name="Tisza M.J."/>
            <person name="Buck C.B."/>
        </authorList>
    </citation>
    <scope>NUCLEOTIDE SEQUENCE</scope>
    <source>
        <strain evidence="7">CtE3x18</strain>
    </source>
</reference>
<dbReference type="InterPro" id="IPR029063">
    <property type="entry name" value="SAM-dependent_MTases_sf"/>
</dbReference>
<dbReference type="GO" id="GO:0032259">
    <property type="term" value="P:methylation"/>
    <property type="evidence" value="ECO:0007669"/>
    <property type="project" value="UniProtKB-KW"/>
</dbReference>